<evidence type="ECO:0000256" key="8">
    <source>
        <dbReference type="HAMAP-Rule" id="MF_00212"/>
    </source>
</evidence>
<dbReference type="NCBIfam" id="TIGR01320">
    <property type="entry name" value="mal_quin_oxido"/>
    <property type="match status" value="1"/>
</dbReference>
<evidence type="ECO:0000313" key="10">
    <source>
        <dbReference type="Proteomes" id="UP001165587"/>
    </source>
</evidence>
<dbReference type="NCBIfam" id="NF003609">
    <property type="entry name" value="PRK05257.2-5"/>
    <property type="match status" value="1"/>
</dbReference>
<protein>
    <recommendedName>
        <fullName evidence="8">Probable malate:quinone oxidoreductase</fullName>
        <ecNumber evidence="8">1.1.5.4</ecNumber>
    </recommendedName>
    <alternativeName>
        <fullName evidence="8">MQO</fullName>
    </alternativeName>
    <alternativeName>
        <fullName evidence="8">Malate dehydrogenase [quinone]</fullName>
    </alternativeName>
</protein>
<dbReference type="SUPFAM" id="SSF51905">
    <property type="entry name" value="FAD/NAD(P)-binding domain"/>
    <property type="match status" value="1"/>
</dbReference>
<comment type="caution">
    <text evidence="9">The sequence shown here is derived from an EMBL/GenBank/DDBJ whole genome shotgun (WGS) entry which is preliminary data.</text>
</comment>
<name>A0AA41XFU6_9MICO</name>
<proteinExistence type="inferred from homology"/>
<keyword evidence="5 8" id="KW-0285">Flavoprotein</keyword>
<dbReference type="NCBIfam" id="NF003612">
    <property type="entry name" value="PRK05257.3-3"/>
    <property type="match status" value="1"/>
</dbReference>
<dbReference type="NCBIfam" id="NF003610">
    <property type="entry name" value="PRK05257.3-1"/>
    <property type="match status" value="1"/>
</dbReference>
<dbReference type="AlphaFoldDB" id="A0AA41XFU6"/>
<comment type="catalytic activity">
    <reaction evidence="1 8">
        <text>(S)-malate + a quinone = a quinol + oxaloacetate</text>
        <dbReference type="Rhea" id="RHEA:46012"/>
        <dbReference type="ChEBI" id="CHEBI:15589"/>
        <dbReference type="ChEBI" id="CHEBI:16452"/>
        <dbReference type="ChEBI" id="CHEBI:24646"/>
        <dbReference type="ChEBI" id="CHEBI:132124"/>
        <dbReference type="EC" id="1.1.5.4"/>
    </reaction>
</comment>
<comment type="pathway">
    <text evidence="3 8">Carbohydrate metabolism; tricarboxylic acid cycle; oxaloacetate from (S)-malate (quinone route): step 1/1.</text>
</comment>
<comment type="cofactor">
    <cofactor evidence="2 8">
        <name>FAD</name>
        <dbReference type="ChEBI" id="CHEBI:57692"/>
    </cofactor>
</comment>
<dbReference type="Pfam" id="PF06039">
    <property type="entry name" value="Mqo"/>
    <property type="match status" value="1"/>
</dbReference>
<dbReference type="GO" id="GO:0047545">
    <property type="term" value="F:(S)-2-hydroxyglutarate dehydrogenase activity"/>
    <property type="evidence" value="ECO:0007669"/>
    <property type="project" value="TreeGrafter"/>
</dbReference>
<dbReference type="GO" id="GO:0006099">
    <property type="term" value="P:tricarboxylic acid cycle"/>
    <property type="evidence" value="ECO:0007669"/>
    <property type="project" value="UniProtKB-UniRule"/>
</dbReference>
<dbReference type="EMBL" id="JANLCK010000003">
    <property type="protein sequence ID" value="MCS5725460.1"/>
    <property type="molecule type" value="Genomic_DNA"/>
</dbReference>
<evidence type="ECO:0000256" key="4">
    <source>
        <dbReference type="ARBA" id="ARBA00022532"/>
    </source>
</evidence>
<gene>
    <name evidence="8" type="primary">mqo</name>
    <name evidence="9" type="ORF">N1028_06075</name>
</gene>
<evidence type="ECO:0000256" key="3">
    <source>
        <dbReference type="ARBA" id="ARBA00005012"/>
    </source>
</evidence>
<dbReference type="Gene3D" id="3.30.9.10">
    <property type="entry name" value="D-Amino Acid Oxidase, subunit A, domain 2"/>
    <property type="match status" value="1"/>
</dbReference>
<dbReference type="Gene3D" id="3.50.50.60">
    <property type="entry name" value="FAD/NAD(P)-binding domain"/>
    <property type="match status" value="1"/>
</dbReference>
<dbReference type="NCBIfam" id="NF003605">
    <property type="entry name" value="PRK05257.1-4"/>
    <property type="match status" value="1"/>
</dbReference>
<evidence type="ECO:0000256" key="2">
    <source>
        <dbReference type="ARBA" id="ARBA00001974"/>
    </source>
</evidence>
<sequence>MPASLRGWSSESRVRIGAGVVYKRRRMDGVSTKNVDVVLIGGGIMSATLGTMLKQLQPDWSIVIFEKLSEVGLESSNPWNNAGTGHAALAELNYMPEAPDGTLESSRAVNINEQFQVSRQFWSSLVKDGVLPDPTSFINPTPHMTFVRGEANVEYLRRRWELLRNEPLFEGIQFSDDPKQIYTWAPLLLKDRLKDEKIAATWIDSGTDVDFGSLTTQLFDYLKSEGASLRLNTEVKKIKKQKDGTWKVMGRELVGTTPFTVNARFVFVGAGGHALPLLQKSGIPEIKGFGGFPISGQFFRTDNPAVVAQHRAKVYGKAAVGAPPMSVPHLDTRVVDGQSSLLFGPYAGFSPKFLKKGSWLDLPLSVRPHNIGPMLAVARDNGDLMKYLIGELLASRKKKLAALREFMPTAVDEDWYLITAGQRVQVMKKDAKKGGVLQFGTEVITSADGTISGLLGASPGASTAVPIMIDLVARCFPDEYPVWEKKLARMIPSFGTKLNEKKAAAEKSLKQTAAALELTRD</sequence>
<comment type="similarity">
    <text evidence="8">Belongs to the MQO family.</text>
</comment>
<evidence type="ECO:0000256" key="7">
    <source>
        <dbReference type="ARBA" id="ARBA00023002"/>
    </source>
</evidence>
<dbReference type="GO" id="GO:0008924">
    <property type="term" value="F:L-malate dehydrogenase (quinone) activity"/>
    <property type="evidence" value="ECO:0007669"/>
    <property type="project" value="UniProtKB-UniRule"/>
</dbReference>
<dbReference type="InterPro" id="IPR006231">
    <property type="entry name" value="MQO"/>
</dbReference>
<reference evidence="9" key="1">
    <citation type="submission" date="2022-08" db="EMBL/GenBank/DDBJ databases">
        <authorList>
            <person name="Deng Y."/>
            <person name="Han X.-F."/>
            <person name="Zhang Y.-Q."/>
        </authorList>
    </citation>
    <scope>NUCLEOTIDE SEQUENCE</scope>
    <source>
        <strain evidence="9">CPCC 203407</strain>
    </source>
</reference>
<dbReference type="Proteomes" id="UP001165587">
    <property type="component" value="Unassembled WGS sequence"/>
</dbReference>
<organism evidence="9 10">
    <name type="scientific">Herbiconiux oxytropis</name>
    <dbReference type="NCBI Taxonomy" id="2970915"/>
    <lineage>
        <taxon>Bacteria</taxon>
        <taxon>Bacillati</taxon>
        <taxon>Actinomycetota</taxon>
        <taxon>Actinomycetes</taxon>
        <taxon>Micrococcales</taxon>
        <taxon>Microbacteriaceae</taxon>
        <taxon>Herbiconiux</taxon>
    </lineage>
</organism>
<dbReference type="NCBIfam" id="NF003606">
    <property type="entry name" value="PRK05257.2-1"/>
    <property type="match status" value="1"/>
</dbReference>
<accession>A0AA41XFU6</accession>
<evidence type="ECO:0000256" key="1">
    <source>
        <dbReference type="ARBA" id="ARBA00001139"/>
    </source>
</evidence>
<dbReference type="EC" id="1.1.5.4" evidence="8"/>
<dbReference type="NCBIfam" id="NF003611">
    <property type="entry name" value="PRK05257.3-2"/>
    <property type="match status" value="1"/>
</dbReference>
<dbReference type="InterPro" id="IPR036188">
    <property type="entry name" value="FAD/NAD-bd_sf"/>
</dbReference>
<dbReference type="PANTHER" id="PTHR43104:SF2">
    <property type="entry name" value="L-2-HYDROXYGLUTARATE DEHYDROGENASE, MITOCHONDRIAL"/>
    <property type="match status" value="1"/>
</dbReference>
<keyword evidence="4 8" id="KW-0816">Tricarboxylic acid cycle</keyword>
<keyword evidence="6 8" id="KW-0274">FAD</keyword>
<evidence type="ECO:0000313" key="9">
    <source>
        <dbReference type="EMBL" id="MCS5725460.1"/>
    </source>
</evidence>
<dbReference type="PANTHER" id="PTHR43104">
    <property type="entry name" value="L-2-HYDROXYGLUTARATE DEHYDROGENASE, MITOCHONDRIAL"/>
    <property type="match status" value="1"/>
</dbReference>
<keyword evidence="10" id="KW-1185">Reference proteome</keyword>
<dbReference type="HAMAP" id="MF_00212">
    <property type="entry name" value="MQO"/>
    <property type="match status" value="1"/>
</dbReference>
<dbReference type="NCBIfam" id="NF009875">
    <property type="entry name" value="PRK13339.1"/>
    <property type="match status" value="1"/>
</dbReference>
<dbReference type="NCBIfam" id="NF003603">
    <property type="entry name" value="PRK05257.1-1"/>
    <property type="match status" value="1"/>
</dbReference>
<keyword evidence="7 8" id="KW-0560">Oxidoreductase</keyword>
<evidence type="ECO:0000256" key="5">
    <source>
        <dbReference type="ARBA" id="ARBA00022630"/>
    </source>
</evidence>
<evidence type="ECO:0000256" key="6">
    <source>
        <dbReference type="ARBA" id="ARBA00022827"/>
    </source>
</evidence>